<dbReference type="PANTHER" id="PTHR21771:SF1">
    <property type="entry name" value="MITOCHONDRIA-EATING PROTEIN"/>
    <property type="match status" value="1"/>
</dbReference>
<feature type="domain" description="Mitochondria-eating protein C-terminal" evidence="14">
    <location>
        <begin position="374"/>
        <end position="569"/>
    </location>
</feature>
<dbReference type="InterPro" id="IPR031981">
    <property type="entry name" value="MIEAP_C"/>
</dbReference>
<dbReference type="PANTHER" id="PTHR21771">
    <property type="entry name" value="MITOCHONDRIA-EATING PROTEIN-RELATED"/>
    <property type="match status" value="1"/>
</dbReference>
<keyword evidence="16" id="KW-1185">Reference proteome</keyword>
<dbReference type="EMBL" id="JABDTM020023445">
    <property type="protein sequence ID" value="KAH0815179.1"/>
    <property type="molecule type" value="Genomic_DNA"/>
</dbReference>
<feature type="compositionally biased region" description="Basic and acidic residues" evidence="13">
    <location>
        <begin position="62"/>
        <end position="78"/>
    </location>
</feature>
<accession>A0A8J6HIA9</accession>
<evidence type="ECO:0000256" key="6">
    <source>
        <dbReference type="ARBA" id="ARBA00022490"/>
    </source>
</evidence>
<evidence type="ECO:0000256" key="8">
    <source>
        <dbReference type="ARBA" id="ARBA00023054"/>
    </source>
</evidence>
<evidence type="ECO:0000256" key="5">
    <source>
        <dbReference type="ARBA" id="ARBA00019863"/>
    </source>
</evidence>
<feature type="region of interest" description="Disordered" evidence="13">
    <location>
        <begin position="1"/>
        <end position="48"/>
    </location>
</feature>
<comment type="similarity">
    <text evidence="4">Belongs to the MIEAP family.</text>
</comment>
<keyword evidence="10" id="KW-0496">Mitochondrion</keyword>
<dbReference type="Proteomes" id="UP000719412">
    <property type="component" value="Unassembled WGS sequence"/>
</dbReference>
<keyword evidence="7" id="KW-1000">Mitochondrion outer membrane</keyword>
<evidence type="ECO:0000256" key="9">
    <source>
        <dbReference type="ARBA" id="ARBA00023121"/>
    </source>
</evidence>
<comment type="subcellular location">
    <subcellularLocation>
        <location evidence="3">Cytoplasm</location>
    </subcellularLocation>
    <subcellularLocation>
        <location evidence="2">Mitochondrion matrix</location>
    </subcellularLocation>
    <subcellularLocation>
        <location evidence="1">Mitochondrion outer membrane</location>
    </subcellularLocation>
</comment>
<dbReference type="GO" id="GO:0035695">
    <property type="term" value="P:mitophagy by internal vacuole formation"/>
    <property type="evidence" value="ECO:0007669"/>
    <property type="project" value="TreeGrafter"/>
</dbReference>
<dbReference type="GO" id="GO:0005759">
    <property type="term" value="C:mitochondrial matrix"/>
    <property type="evidence" value="ECO:0007669"/>
    <property type="project" value="UniProtKB-SubCell"/>
</dbReference>
<organism evidence="15 16">
    <name type="scientific">Tenebrio molitor</name>
    <name type="common">Yellow mealworm beetle</name>
    <dbReference type="NCBI Taxonomy" id="7067"/>
    <lineage>
        <taxon>Eukaryota</taxon>
        <taxon>Metazoa</taxon>
        <taxon>Ecdysozoa</taxon>
        <taxon>Arthropoda</taxon>
        <taxon>Hexapoda</taxon>
        <taxon>Insecta</taxon>
        <taxon>Pterygota</taxon>
        <taxon>Neoptera</taxon>
        <taxon>Endopterygota</taxon>
        <taxon>Coleoptera</taxon>
        <taxon>Polyphaga</taxon>
        <taxon>Cucujiformia</taxon>
        <taxon>Tenebrionidae</taxon>
        <taxon>Tenebrio</taxon>
    </lineage>
</organism>
<evidence type="ECO:0000256" key="1">
    <source>
        <dbReference type="ARBA" id="ARBA00004294"/>
    </source>
</evidence>
<reference evidence="15" key="2">
    <citation type="submission" date="2021-08" db="EMBL/GenBank/DDBJ databases">
        <authorList>
            <person name="Eriksson T."/>
        </authorList>
    </citation>
    <scope>NUCLEOTIDE SEQUENCE</scope>
    <source>
        <strain evidence="15">Stoneville</strain>
        <tissue evidence="15">Whole head</tissue>
    </source>
</reference>
<evidence type="ECO:0000256" key="10">
    <source>
        <dbReference type="ARBA" id="ARBA00023128"/>
    </source>
</evidence>
<evidence type="ECO:0000256" key="7">
    <source>
        <dbReference type="ARBA" id="ARBA00022787"/>
    </source>
</evidence>
<keyword evidence="9" id="KW-0446">Lipid-binding</keyword>
<dbReference type="InterPro" id="IPR026169">
    <property type="entry name" value="MIEAP"/>
</dbReference>
<keyword evidence="8" id="KW-0175">Coiled coil</keyword>
<evidence type="ECO:0000256" key="4">
    <source>
        <dbReference type="ARBA" id="ARBA00008233"/>
    </source>
</evidence>
<evidence type="ECO:0000313" key="15">
    <source>
        <dbReference type="EMBL" id="KAH0815179.1"/>
    </source>
</evidence>
<evidence type="ECO:0000313" key="16">
    <source>
        <dbReference type="Proteomes" id="UP000719412"/>
    </source>
</evidence>
<name>A0A8J6HIA9_TENMO</name>
<dbReference type="GO" id="GO:0008289">
    <property type="term" value="F:lipid binding"/>
    <property type="evidence" value="ECO:0007669"/>
    <property type="project" value="UniProtKB-KW"/>
</dbReference>
<evidence type="ECO:0000256" key="11">
    <source>
        <dbReference type="ARBA" id="ARBA00023136"/>
    </source>
</evidence>
<keyword evidence="6" id="KW-0963">Cytoplasm</keyword>
<protein>
    <recommendedName>
        <fullName evidence="5">Mitochondria-eating protein</fullName>
    </recommendedName>
    <alternativeName>
        <fullName evidence="12">Spermatogenesis-associated protein 18</fullName>
    </alternativeName>
</protein>
<sequence length="572" mass="63841">MKETRRENDPPAPLGPLDGEKLRPRAARRGGLLPSPRSPSARRDHLSSTDCIFASSTHSCRNRGEMRDSGDRIRRERTSPTSPRMVLRRVLVLSEGRQFREAAAVLQKLNCNSVAAVAADLPLDFLAEGLPHSAQLLETLFNKLITAGQRPNVNAEQVVWQLVRLFAAHDDPTLKTKVTRLTRTLMDYQPDFHRMLSARKKALEHAIQGLGCHGLTPEASGLTHLHVAIKAELHRHIDAYKSALHRLDELGLAAASSKKPVDASHQRLLSLHHADVQQRLIDNKTLLTILDKPDLKQLRPLLDTLATRVQNDKEALFCVSQLKRLQPSSEEKPVAAMLMAFARGCGALLEMVQAPESPCTSDGYHSEPEADNDRGKDLVGRYASLYYQNRPRALEALDSLPELAHATQLKSKILFSVVVLAFRTCKNLRDNKLKETFRNLHLDGRTAAGQGLRQDVIKCLAASAETFPLADAEHQVRALVCDTLKEYRCLEGCAALRRYVGDVTRVAWLLVNQLPAYELDTDFQTPLRLRPDKHQRHHSADRTSDTIKAYLWPALVLQNAYVYKAVVVTGGT</sequence>
<evidence type="ECO:0000256" key="12">
    <source>
        <dbReference type="ARBA" id="ARBA00032687"/>
    </source>
</evidence>
<evidence type="ECO:0000256" key="3">
    <source>
        <dbReference type="ARBA" id="ARBA00004496"/>
    </source>
</evidence>
<proteinExistence type="inferred from homology"/>
<dbReference type="GO" id="GO:0005741">
    <property type="term" value="C:mitochondrial outer membrane"/>
    <property type="evidence" value="ECO:0007669"/>
    <property type="project" value="UniProtKB-SubCell"/>
</dbReference>
<dbReference type="Pfam" id="PF16026">
    <property type="entry name" value="MIEAP"/>
    <property type="match status" value="1"/>
</dbReference>
<gene>
    <name evidence="15" type="ORF">GEV33_007613</name>
</gene>
<comment type="caution">
    <text evidence="15">The sequence shown here is derived from an EMBL/GenBank/DDBJ whole genome shotgun (WGS) entry which is preliminary data.</text>
</comment>
<feature type="region of interest" description="Disordered" evidence="13">
    <location>
        <begin position="60"/>
        <end position="80"/>
    </location>
</feature>
<evidence type="ECO:0000256" key="13">
    <source>
        <dbReference type="SAM" id="MobiDB-lite"/>
    </source>
</evidence>
<evidence type="ECO:0000256" key="2">
    <source>
        <dbReference type="ARBA" id="ARBA00004305"/>
    </source>
</evidence>
<keyword evidence="11" id="KW-0472">Membrane</keyword>
<dbReference type="AlphaFoldDB" id="A0A8J6HIA9"/>
<reference evidence="15" key="1">
    <citation type="journal article" date="2020" name="J Insects Food Feed">
        <title>The yellow mealworm (Tenebrio molitor) genome: a resource for the emerging insects as food and feed industry.</title>
        <authorList>
            <person name="Eriksson T."/>
            <person name="Andere A."/>
            <person name="Kelstrup H."/>
            <person name="Emery V."/>
            <person name="Picard C."/>
        </authorList>
    </citation>
    <scope>NUCLEOTIDE SEQUENCE</scope>
    <source>
        <strain evidence="15">Stoneville</strain>
        <tissue evidence="15">Whole head</tissue>
    </source>
</reference>
<dbReference type="GO" id="GO:0035694">
    <property type="term" value="P:mitochondrial protein catabolic process"/>
    <property type="evidence" value="ECO:0007669"/>
    <property type="project" value="InterPro"/>
</dbReference>
<evidence type="ECO:0000259" key="14">
    <source>
        <dbReference type="Pfam" id="PF16026"/>
    </source>
</evidence>